<accession>A0A2S6NF57</accession>
<dbReference type="AlphaFoldDB" id="A0A2S6NF57"/>
<evidence type="ECO:0000256" key="1">
    <source>
        <dbReference type="ARBA" id="ARBA00022679"/>
    </source>
</evidence>
<dbReference type="PROSITE" id="PS51186">
    <property type="entry name" value="GNAT"/>
    <property type="match status" value="1"/>
</dbReference>
<keyword evidence="1" id="KW-0808">Transferase</keyword>
<dbReference type="Proteomes" id="UP000239089">
    <property type="component" value="Unassembled WGS sequence"/>
</dbReference>
<keyword evidence="2" id="KW-0012">Acyltransferase</keyword>
<gene>
    <name evidence="3" type="ORF">CCR94_02575</name>
</gene>
<dbReference type="GO" id="GO:0016747">
    <property type="term" value="F:acyltransferase activity, transferring groups other than amino-acyl groups"/>
    <property type="evidence" value="ECO:0007669"/>
    <property type="project" value="InterPro"/>
</dbReference>
<proteinExistence type="predicted"/>
<evidence type="ECO:0000256" key="2">
    <source>
        <dbReference type="ARBA" id="ARBA00023315"/>
    </source>
</evidence>
<evidence type="ECO:0000313" key="4">
    <source>
        <dbReference type="Proteomes" id="UP000239089"/>
    </source>
</evidence>
<dbReference type="RefSeq" id="WP_104506325.1">
    <property type="nucleotide sequence ID" value="NZ_JACIGC010000022.1"/>
</dbReference>
<organism evidence="3 4">
    <name type="scientific">Rhodoblastus sphagnicola</name>
    <dbReference type="NCBI Taxonomy" id="333368"/>
    <lineage>
        <taxon>Bacteria</taxon>
        <taxon>Pseudomonadati</taxon>
        <taxon>Pseudomonadota</taxon>
        <taxon>Alphaproteobacteria</taxon>
        <taxon>Hyphomicrobiales</taxon>
        <taxon>Rhodoblastaceae</taxon>
        <taxon>Rhodoblastus</taxon>
    </lineage>
</organism>
<dbReference type="CDD" id="cd04301">
    <property type="entry name" value="NAT_SF"/>
    <property type="match status" value="1"/>
</dbReference>
<comment type="caution">
    <text evidence="3">The sequence shown here is derived from an EMBL/GenBank/DDBJ whole genome shotgun (WGS) entry which is preliminary data.</text>
</comment>
<dbReference type="EMBL" id="NHSJ01000026">
    <property type="protein sequence ID" value="PPQ33220.1"/>
    <property type="molecule type" value="Genomic_DNA"/>
</dbReference>
<dbReference type="PANTHER" id="PTHR43877:SF1">
    <property type="entry name" value="ACETYLTRANSFERASE"/>
    <property type="match status" value="1"/>
</dbReference>
<reference evidence="3 4" key="1">
    <citation type="journal article" date="2018" name="Arch. Microbiol.">
        <title>New insights into the metabolic potential of the phototrophic purple bacterium Rhodopila globiformis DSM 161(T) from its draft genome sequence and evidence for a vanadium-dependent nitrogenase.</title>
        <authorList>
            <person name="Imhoff J.F."/>
            <person name="Rahn T."/>
            <person name="Kunzel S."/>
            <person name="Neulinger S.C."/>
        </authorList>
    </citation>
    <scope>NUCLEOTIDE SEQUENCE [LARGE SCALE GENOMIC DNA]</scope>
    <source>
        <strain evidence="3 4">DSM 16996</strain>
    </source>
</reference>
<dbReference type="Pfam" id="PF00583">
    <property type="entry name" value="Acetyltransf_1"/>
    <property type="match status" value="1"/>
</dbReference>
<dbReference type="InterPro" id="IPR050832">
    <property type="entry name" value="Bact_Acetyltransf"/>
</dbReference>
<name>A0A2S6NF57_9HYPH</name>
<sequence length="204" mass="22927">MSACVRGAPARTGVAIAVRLREDRDDLSIFELVNEACFRHGASHLDPFPALDGFRAWLSGLGDTRFETVAEIDGQVVGFCGLYILPQRRNHCAWFFLGVRESFQGNGVGKRLLQTTIAAADILFGLGRLELTVFADNEKALSLYRKFGFEIEGRHRNFVHRGDERVDAYSMARIRAEAGPPNSVEELQERIRELACWLRSRLAE</sequence>
<dbReference type="InterPro" id="IPR000182">
    <property type="entry name" value="GNAT_dom"/>
</dbReference>
<protein>
    <submittedName>
        <fullName evidence="3">Uncharacterized protein</fullName>
    </submittedName>
</protein>
<dbReference type="Gene3D" id="3.40.630.30">
    <property type="match status" value="1"/>
</dbReference>
<dbReference type="InterPro" id="IPR016181">
    <property type="entry name" value="Acyl_CoA_acyltransferase"/>
</dbReference>
<dbReference type="PANTHER" id="PTHR43877">
    <property type="entry name" value="AMINOALKYLPHOSPHONATE N-ACETYLTRANSFERASE-RELATED-RELATED"/>
    <property type="match status" value="1"/>
</dbReference>
<evidence type="ECO:0000313" key="3">
    <source>
        <dbReference type="EMBL" id="PPQ33220.1"/>
    </source>
</evidence>
<dbReference type="OrthoDB" id="336415at2"/>
<dbReference type="SUPFAM" id="SSF55729">
    <property type="entry name" value="Acyl-CoA N-acyltransferases (Nat)"/>
    <property type="match status" value="1"/>
</dbReference>
<keyword evidence="4" id="KW-1185">Reference proteome</keyword>